<evidence type="ECO:0008006" key="2">
    <source>
        <dbReference type="Google" id="ProtNLM"/>
    </source>
</evidence>
<evidence type="ECO:0000313" key="1">
    <source>
        <dbReference type="EMBL" id="JAV84169.1"/>
    </source>
</evidence>
<dbReference type="AlphaFoldDB" id="A0A1Y1MEB7"/>
<proteinExistence type="predicted"/>
<dbReference type="InterPro" id="IPR036397">
    <property type="entry name" value="RNaseH_sf"/>
</dbReference>
<dbReference type="Gene3D" id="3.30.420.10">
    <property type="entry name" value="Ribonuclease H-like superfamily/Ribonuclease H"/>
    <property type="match status" value="1"/>
</dbReference>
<sequence>MAVREFLDEKFPGQWIGRRGPIEWPARSPDLTPLDFFLWGHLKSVVYKTEPASINDLRYRIVRECRSLSREVFKNVRNEFENRLWYCLEQNGEHFEHFIK</sequence>
<dbReference type="EMBL" id="GEZM01033770">
    <property type="protein sequence ID" value="JAV84169.1"/>
    <property type="molecule type" value="Transcribed_RNA"/>
</dbReference>
<accession>A0A1Y1MEB7</accession>
<dbReference type="PANTHER" id="PTHR47326:SF1">
    <property type="entry name" value="HTH PSQ-TYPE DOMAIN-CONTAINING PROTEIN"/>
    <property type="match status" value="1"/>
</dbReference>
<dbReference type="GO" id="GO:0003676">
    <property type="term" value="F:nucleic acid binding"/>
    <property type="evidence" value="ECO:0007669"/>
    <property type="project" value="InterPro"/>
</dbReference>
<reference evidence="1" key="1">
    <citation type="journal article" date="2016" name="Sci. Rep.">
        <title>Molecular characterization of firefly nuptial gifts: a multi-omics approach sheds light on postcopulatory sexual selection.</title>
        <authorList>
            <person name="Al-Wathiqui N."/>
            <person name="Fallon T.R."/>
            <person name="South A."/>
            <person name="Weng J.K."/>
            <person name="Lewis S.M."/>
        </authorList>
    </citation>
    <scope>NUCLEOTIDE SEQUENCE</scope>
</reference>
<protein>
    <recommendedName>
        <fullName evidence="2">Tc1-like transposase DDE domain-containing protein</fullName>
    </recommendedName>
</protein>
<name>A0A1Y1MEB7_PHOPY</name>
<dbReference type="PANTHER" id="PTHR47326">
    <property type="entry name" value="TRANSPOSABLE ELEMENT TC3 TRANSPOSASE-LIKE PROTEIN"/>
    <property type="match status" value="1"/>
</dbReference>
<organism evidence="1">
    <name type="scientific">Photinus pyralis</name>
    <name type="common">Common eastern firefly</name>
    <name type="synonym">Lampyris pyralis</name>
    <dbReference type="NCBI Taxonomy" id="7054"/>
    <lineage>
        <taxon>Eukaryota</taxon>
        <taxon>Metazoa</taxon>
        <taxon>Ecdysozoa</taxon>
        <taxon>Arthropoda</taxon>
        <taxon>Hexapoda</taxon>
        <taxon>Insecta</taxon>
        <taxon>Pterygota</taxon>
        <taxon>Neoptera</taxon>
        <taxon>Endopterygota</taxon>
        <taxon>Coleoptera</taxon>
        <taxon>Polyphaga</taxon>
        <taxon>Elateriformia</taxon>
        <taxon>Elateroidea</taxon>
        <taxon>Lampyridae</taxon>
        <taxon>Lampyrinae</taxon>
        <taxon>Photinus</taxon>
    </lineage>
</organism>